<protein>
    <submittedName>
        <fullName evidence="2">Uncharacterized protein</fullName>
    </submittedName>
</protein>
<proteinExistence type="predicted"/>
<evidence type="ECO:0000313" key="4">
    <source>
        <dbReference type="Proteomes" id="UP000037088"/>
    </source>
</evidence>
<dbReference type="Proteomes" id="UP000037088">
    <property type="component" value="Unassembled WGS sequence"/>
</dbReference>
<dbReference type="EMBL" id="JRXE01000010">
    <property type="protein sequence ID" value="KOC90456.1"/>
    <property type="molecule type" value="Genomic_DNA"/>
</dbReference>
<evidence type="ECO:0000313" key="1">
    <source>
        <dbReference type="EMBL" id="KOC90456.1"/>
    </source>
</evidence>
<dbReference type="Proteomes" id="UP000036851">
    <property type="component" value="Unassembled WGS sequence"/>
</dbReference>
<keyword evidence="4" id="KW-1185">Reference proteome</keyword>
<accession>A0A0L7TE67</accession>
<evidence type="ECO:0000313" key="2">
    <source>
        <dbReference type="EMBL" id="KOC93664.1"/>
    </source>
</evidence>
<dbReference type="PATRIC" id="fig|1560201.3.peg.1846"/>
<reference evidence="3 4" key="1">
    <citation type="journal article" date="2015" name="Int. J. Syst. Evol. Microbiol.">
        <title>Erwinia iniecta sp. nov., isolated from Russian wheat aphids (Diuraphis noxia).</title>
        <authorList>
            <person name="Campillo T."/>
            <person name="Luna E."/>
            <person name="Portier P."/>
            <person name="Fischer-Le Saux M."/>
            <person name="Lapitan N."/>
            <person name="Tisserat N.A."/>
            <person name="Leach J.E."/>
        </authorList>
    </citation>
    <scope>NUCLEOTIDE SEQUENCE [LARGE SCALE GENOMIC DNA]</scope>
    <source>
        <strain evidence="1 4">B120</strain>
        <strain evidence="2 3">B149</strain>
    </source>
</reference>
<dbReference type="EMBL" id="JRXF01000012">
    <property type="protein sequence ID" value="KOC93664.1"/>
    <property type="molecule type" value="Genomic_DNA"/>
</dbReference>
<sequence length="155" mass="17264">MSPLKNESVKMINIEFSLLRESTQFVWTESGKRIDIAKGLDYILSGINAETSLTAWHLEMMIYRTEEIIEADSTIRPIHGEAMSRDPLLKSVVDNYLAGASLATPEHIEEAFNKLADNISCHPLSLSDEALEVLAGFVFIREITHHLGITAIHSA</sequence>
<dbReference type="AlphaFoldDB" id="A0A0L7TE67"/>
<comment type="caution">
    <text evidence="2">The sequence shown here is derived from an EMBL/GenBank/DDBJ whole genome shotgun (WGS) entry which is preliminary data.</text>
</comment>
<dbReference type="OrthoDB" id="6707824at2"/>
<gene>
    <name evidence="1" type="ORF">NG42_08695</name>
    <name evidence="2" type="ORF">NG43_09365</name>
</gene>
<organism evidence="2 3">
    <name type="scientific">Winslowiella iniecta</name>
    <dbReference type="NCBI Taxonomy" id="1560201"/>
    <lineage>
        <taxon>Bacteria</taxon>
        <taxon>Pseudomonadati</taxon>
        <taxon>Pseudomonadota</taxon>
        <taxon>Gammaproteobacteria</taxon>
        <taxon>Enterobacterales</taxon>
        <taxon>Erwiniaceae</taxon>
        <taxon>Winslowiella</taxon>
    </lineage>
</organism>
<dbReference type="RefSeq" id="WP_052898920.1">
    <property type="nucleotide sequence ID" value="NZ_JRXE01000010.1"/>
</dbReference>
<name>A0A0L7TE67_9GAMM</name>
<evidence type="ECO:0000313" key="3">
    <source>
        <dbReference type="Proteomes" id="UP000036851"/>
    </source>
</evidence>